<keyword evidence="1" id="KW-0472">Membrane</keyword>
<protein>
    <submittedName>
        <fullName evidence="3">PASTA domain-containing protein</fullName>
    </submittedName>
</protein>
<evidence type="ECO:0000313" key="3">
    <source>
        <dbReference type="EMBL" id="RJP64703.1"/>
    </source>
</evidence>
<dbReference type="PROSITE" id="PS51178">
    <property type="entry name" value="PASTA"/>
    <property type="match status" value="3"/>
</dbReference>
<comment type="caution">
    <text evidence="3">The sequence shown here is derived from an EMBL/GenBank/DDBJ whole genome shotgun (WGS) entry which is preliminary data.</text>
</comment>
<reference evidence="3 4" key="1">
    <citation type="journal article" date="2017" name="ISME J.">
        <title>Energy and carbon metabolisms in a deep terrestrial subsurface fluid microbial community.</title>
        <authorList>
            <person name="Momper L."/>
            <person name="Jungbluth S.P."/>
            <person name="Lee M.D."/>
            <person name="Amend J.P."/>
        </authorList>
    </citation>
    <scope>NUCLEOTIDE SEQUENCE [LARGE SCALE GENOMIC DNA]</scope>
    <source>
        <strain evidence="3">SURF_17</strain>
    </source>
</reference>
<evidence type="ECO:0000313" key="4">
    <source>
        <dbReference type="Proteomes" id="UP000285961"/>
    </source>
</evidence>
<feature type="transmembrane region" description="Helical" evidence="1">
    <location>
        <begin position="54"/>
        <end position="77"/>
    </location>
</feature>
<dbReference type="AlphaFoldDB" id="A0A419EPC5"/>
<dbReference type="Pfam" id="PF03793">
    <property type="entry name" value="PASTA"/>
    <property type="match status" value="3"/>
</dbReference>
<proteinExistence type="predicted"/>
<dbReference type="Proteomes" id="UP000285961">
    <property type="component" value="Unassembled WGS sequence"/>
</dbReference>
<organism evidence="3 4">
    <name type="scientific">Candidatus Abyssobacteria bacterium SURF_17</name>
    <dbReference type="NCBI Taxonomy" id="2093361"/>
    <lineage>
        <taxon>Bacteria</taxon>
        <taxon>Pseudomonadati</taxon>
        <taxon>Candidatus Hydrogenedentota</taxon>
        <taxon>Candidatus Abyssobacteria</taxon>
    </lineage>
</organism>
<feature type="domain" description="PASTA" evidence="2">
    <location>
        <begin position="79"/>
        <end position="146"/>
    </location>
</feature>
<dbReference type="SMART" id="SM00740">
    <property type="entry name" value="PASTA"/>
    <property type="match status" value="3"/>
</dbReference>
<dbReference type="CDD" id="cd06577">
    <property type="entry name" value="PASTA_pknB"/>
    <property type="match status" value="3"/>
</dbReference>
<evidence type="ECO:0000256" key="1">
    <source>
        <dbReference type="SAM" id="Phobius"/>
    </source>
</evidence>
<feature type="domain" description="PASTA" evidence="2">
    <location>
        <begin position="147"/>
        <end position="213"/>
    </location>
</feature>
<gene>
    <name evidence="3" type="ORF">C4532_18865</name>
</gene>
<feature type="domain" description="PASTA" evidence="2">
    <location>
        <begin position="216"/>
        <end position="282"/>
    </location>
</feature>
<keyword evidence="1" id="KW-1133">Transmembrane helix</keyword>
<name>A0A419EPC5_9BACT</name>
<accession>A0A419EPC5</accession>
<evidence type="ECO:0000259" key="2">
    <source>
        <dbReference type="PROSITE" id="PS51178"/>
    </source>
</evidence>
<dbReference type="Gene3D" id="3.30.10.20">
    <property type="match status" value="3"/>
</dbReference>
<dbReference type="EMBL" id="QZKI01000136">
    <property type="protein sequence ID" value="RJP64703.1"/>
    <property type="molecule type" value="Genomic_DNA"/>
</dbReference>
<sequence length="362" mass="39253">MRGVKVLYRYCRATKTWTGSSLLASGDCNIIDAVQKSREQSERRSLLEVPAVKVMAGTLVFLASAGFFGFVALNVAIKHGEKVTVPNVVNMDVVEALDALSKYGLEMRKTGARNSSSIPEDYVVSQEPRSGSVVKEGTAVSVVISMGSKTAEVPNLVGKSLREARVDLTTAGLRVGRFSRIYNASERETVLAQSPPSKQQVPRETPVSMLVSLGHRPREYKTPNFVGLSLEKASALLKSMNVSLGKIQRKTDHSRPQGVILEQSPAPGSFIAEGSSVSLVANALSGQRYRMERKFGVFLYKVPYGFRPKAVRVDLSDTDGKRTIHEGVSEAGSSVAVGFAYSGNCTVKVYVDGVLEAERIFR</sequence>
<dbReference type="InterPro" id="IPR005543">
    <property type="entry name" value="PASTA_dom"/>
</dbReference>
<keyword evidence="1" id="KW-0812">Transmembrane</keyword>
<dbReference type="SUPFAM" id="SSF54184">
    <property type="entry name" value="Penicillin-binding protein 2x (pbp-2x), c-terminal domain"/>
    <property type="match status" value="1"/>
</dbReference>